<dbReference type="GO" id="GO:0005524">
    <property type="term" value="F:ATP binding"/>
    <property type="evidence" value="ECO:0007669"/>
    <property type="project" value="UniProtKB-KW"/>
</dbReference>
<sequence>MKFTYKDAGVDKEAGYKQVQLIKNIIKKTHRPGVLSSIGGFSGLFELDIKSYKEPVLVSGTDGVGTKLKIAFMMDKHDTIGEDCVAMCVNDILCQGAKPLFFLDYIATGKLIPEKMAKIVEGIANGCVKGELALIGGETAEMPGFYKEYEYDLAGFCVGVVDKEKIIDGSKIEKGDLIIGLPSSGIHSNGYSLVRKIVFEKMGFKVDEYIPELNTTLGEELLKPTRIYTKTVLPLIEKYHIKGIVHITGGGFYENIPRVLPDGLTASIDTLKIDTPVIFDLLAKWGNISIEEMYSTFNMGIGMMLIVGEDEVDKIIAQLKDMEEELVLLGEIKGERRRFHYGEYRRIDIG</sequence>
<dbReference type="GO" id="GO:0004641">
    <property type="term" value="F:phosphoribosylformylglycinamidine cyclo-ligase activity"/>
    <property type="evidence" value="ECO:0007669"/>
    <property type="project" value="UniProtKB-UniRule"/>
</dbReference>
<dbReference type="PANTHER" id="PTHR10520:SF12">
    <property type="entry name" value="TRIFUNCTIONAL PURINE BIOSYNTHETIC PROTEIN ADENOSINE-3"/>
    <property type="match status" value="1"/>
</dbReference>
<dbReference type="PANTHER" id="PTHR10520">
    <property type="entry name" value="TRIFUNCTIONAL PURINE BIOSYNTHETIC PROTEIN ADENOSINE-3-RELATED"/>
    <property type="match status" value="1"/>
</dbReference>
<keyword evidence="6 15" id="KW-0963">Cytoplasm</keyword>
<evidence type="ECO:0000256" key="3">
    <source>
        <dbReference type="ARBA" id="ARBA00010280"/>
    </source>
</evidence>
<reference evidence="18 19" key="1">
    <citation type="submission" date="2016-10" db="EMBL/GenBank/DDBJ databases">
        <authorList>
            <person name="de Groot N.N."/>
        </authorList>
    </citation>
    <scope>NUCLEOTIDE SEQUENCE [LARGE SCALE GENOMIC DNA]</scope>
    <source>
        <strain evidence="18 19">DSM 23310</strain>
    </source>
</reference>
<dbReference type="FunFam" id="3.30.1330.10:FF:000001">
    <property type="entry name" value="Phosphoribosylformylglycinamidine cyclo-ligase"/>
    <property type="match status" value="1"/>
</dbReference>
<keyword evidence="7 15" id="KW-0436">Ligase</keyword>
<evidence type="ECO:0000313" key="19">
    <source>
        <dbReference type="Proteomes" id="UP000198828"/>
    </source>
</evidence>
<evidence type="ECO:0000256" key="8">
    <source>
        <dbReference type="ARBA" id="ARBA00022741"/>
    </source>
</evidence>
<evidence type="ECO:0000256" key="13">
    <source>
        <dbReference type="ARBA" id="ARBA00033093"/>
    </source>
</evidence>
<keyword evidence="10 15" id="KW-0067">ATP-binding</keyword>
<dbReference type="Pfam" id="PF02769">
    <property type="entry name" value="AIRS_C"/>
    <property type="match status" value="1"/>
</dbReference>
<evidence type="ECO:0000259" key="16">
    <source>
        <dbReference type="Pfam" id="PF00586"/>
    </source>
</evidence>
<dbReference type="Gene3D" id="3.30.1330.10">
    <property type="entry name" value="PurM-like, N-terminal domain"/>
    <property type="match status" value="1"/>
</dbReference>
<proteinExistence type="inferred from homology"/>
<dbReference type="NCBIfam" id="TIGR00878">
    <property type="entry name" value="purM"/>
    <property type="match status" value="1"/>
</dbReference>
<dbReference type="FunFam" id="3.90.650.10:FF:000011">
    <property type="entry name" value="Phosphoribosylformylglycinamidine cyclo-ligase"/>
    <property type="match status" value="1"/>
</dbReference>
<evidence type="ECO:0000259" key="17">
    <source>
        <dbReference type="Pfam" id="PF02769"/>
    </source>
</evidence>
<evidence type="ECO:0000256" key="14">
    <source>
        <dbReference type="ARBA" id="ARBA00049057"/>
    </source>
</evidence>
<dbReference type="HAMAP" id="MF_00741">
    <property type="entry name" value="AIRS"/>
    <property type="match status" value="1"/>
</dbReference>
<comment type="subcellular location">
    <subcellularLocation>
        <location evidence="1 15">Cytoplasm</location>
    </subcellularLocation>
</comment>
<protein>
    <recommendedName>
        <fullName evidence="5 15">Phosphoribosylformylglycinamidine cyclo-ligase</fullName>
        <ecNumber evidence="4 15">6.3.3.1</ecNumber>
    </recommendedName>
    <alternativeName>
        <fullName evidence="12 15">AIR synthase</fullName>
    </alternativeName>
    <alternativeName>
        <fullName evidence="13 15">AIRS</fullName>
    </alternativeName>
    <alternativeName>
        <fullName evidence="11 15">Phosphoribosyl-aminoimidazole synthetase</fullName>
    </alternativeName>
</protein>
<dbReference type="InterPro" id="IPR016188">
    <property type="entry name" value="PurM-like_N"/>
</dbReference>
<comment type="similarity">
    <text evidence="3 15">Belongs to the AIR synthase family.</text>
</comment>
<organism evidence="18 19">
    <name type="scientific">Tepidimicrobium xylanilyticum</name>
    <dbReference type="NCBI Taxonomy" id="1123352"/>
    <lineage>
        <taxon>Bacteria</taxon>
        <taxon>Bacillati</taxon>
        <taxon>Bacillota</taxon>
        <taxon>Tissierellia</taxon>
        <taxon>Tissierellales</taxon>
        <taxon>Tepidimicrobiaceae</taxon>
        <taxon>Tepidimicrobium</taxon>
    </lineage>
</organism>
<dbReference type="RefSeq" id="WP_093749680.1">
    <property type="nucleotide sequence ID" value="NZ_BSYN01000001.1"/>
</dbReference>
<dbReference type="Proteomes" id="UP000198828">
    <property type="component" value="Unassembled WGS sequence"/>
</dbReference>
<dbReference type="GO" id="GO:0004637">
    <property type="term" value="F:phosphoribosylamine-glycine ligase activity"/>
    <property type="evidence" value="ECO:0007669"/>
    <property type="project" value="TreeGrafter"/>
</dbReference>
<feature type="domain" description="PurM-like N-terminal" evidence="16">
    <location>
        <begin position="56"/>
        <end position="161"/>
    </location>
</feature>
<dbReference type="UniPathway" id="UPA00074">
    <property type="reaction ID" value="UER00129"/>
</dbReference>
<comment type="catalytic activity">
    <reaction evidence="14 15">
        <text>2-formamido-N(1)-(5-O-phospho-beta-D-ribosyl)acetamidine + ATP = 5-amino-1-(5-phospho-beta-D-ribosyl)imidazole + ADP + phosphate + H(+)</text>
        <dbReference type="Rhea" id="RHEA:23032"/>
        <dbReference type="ChEBI" id="CHEBI:15378"/>
        <dbReference type="ChEBI" id="CHEBI:30616"/>
        <dbReference type="ChEBI" id="CHEBI:43474"/>
        <dbReference type="ChEBI" id="CHEBI:137981"/>
        <dbReference type="ChEBI" id="CHEBI:147287"/>
        <dbReference type="ChEBI" id="CHEBI:456216"/>
        <dbReference type="EC" id="6.3.3.1"/>
    </reaction>
</comment>
<dbReference type="CDD" id="cd02196">
    <property type="entry name" value="PurM"/>
    <property type="match status" value="1"/>
</dbReference>
<evidence type="ECO:0000256" key="1">
    <source>
        <dbReference type="ARBA" id="ARBA00004496"/>
    </source>
</evidence>
<dbReference type="InterPro" id="IPR036676">
    <property type="entry name" value="PurM-like_C_sf"/>
</dbReference>
<dbReference type="SUPFAM" id="SSF55326">
    <property type="entry name" value="PurM N-terminal domain-like"/>
    <property type="match status" value="1"/>
</dbReference>
<dbReference type="InterPro" id="IPR010918">
    <property type="entry name" value="PurM-like_C_dom"/>
</dbReference>
<evidence type="ECO:0000256" key="9">
    <source>
        <dbReference type="ARBA" id="ARBA00022755"/>
    </source>
</evidence>
<dbReference type="GO" id="GO:0005829">
    <property type="term" value="C:cytosol"/>
    <property type="evidence" value="ECO:0007669"/>
    <property type="project" value="TreeGrafter"/>
</dbReference>
<feature type="domain" description="PurM-like C-terminal" evidence="17">
    <location>
        <begin position="174"/>
        <end position="337"/>
    </location>
</feature>
<evidence type="ECO:0000256" key="5">
    <source>
        <dbReference type="ARBA" id="ARBA00020367"/>
    </source>
</evidence>
<dbReference type="Gene3D" id="3.90.650.10">
    <property type="entry name" value="PurM-like C-terminal domain"/>
    <property type="match status" value="1"/>
</dbReference>
<dbReference type="Pfam" id="PF00586">
    <property type="entry name" value="AIRS"/>
    <property type="match status" value="1"/>
</dbReference>
<dbReference type="EC" id="6.3.3.1" evidence="4 15"/>
<evidence type="ECO:0000256" key="7">
    <source>
        <dbReference type="ARBA" id="ARBA00022598"/>
    </source>
</evidence>
<dbReference type="InterPro" id="IPR036921">
    <property type="entry name" value="PurM-like_N_sf"/>
</dbReference>
<comment type="pathway">
    <text evidence="2 15">Purine metabolism; IMP biosynthesis via de novo pathway; 5-amino-1-(5-phospho-D-ribosyl)imidazole from N(2)-formyl-N(1)-(5-phospho-D-ribosyl)glycinamide: step 2/2.</text>
</comment>
<evidence type="ECO:0000256" key="12">
    <source>
        <dbReference type="ARBA" id="ARBA00032931"/>
    </source>
</evidence>
<dbReference type="EMBL" id="FNNG01000001">
    <property type="protein sequence ID" value="SDW01786.1"/>
    <property type="molecule type" value="Genomic_DNA"/>
</dbReference>
<evidence type="ECO:0000256" key="11">
    <source>
        <dbReference type="ARBA" id="ARBA00031908"/>
    </source>
</evidence>
<name>A0A1H2Q3P1_9FIRM</name>
<dbReference type="OrthoDB" id="9802507at2"/>
<evidence type="ECO:0000313" key="18">
    <source>
        <dbReference type="EMBL" id="SDW01786.1"/>
    </source>
</evidence>
<evidence type="ECO:0000256" key="6">
    <source>
        <dbReference type="ARBA" id="ARBA00022490"/>
    </source>
</evidence>
<dbReference type="AlphaFoldDB" id="A0A1H2Q3P1"/>
<keyword evidence="19" id="KW-1185">Reference proteome</keyword>
<keyword evidence="9 15" id="KW-0658">Purine biosynthesis</keyword>
<evidence type="ECO:0000256" key="4">
    <source>
        <dbReference type="ARBA" id="ARBA00013047"/>
    </source>
</evidence>
<evidence type="ECO:0000256" key="10">
    <source>
        <dbReference type="ARBA" id="ARBA00022840"/>
    </source>
</evidence>
<evidence type="ECO:0000256" key="15">
    <source>
        <dbReference type="HAMAP-Rule" id="MF_00741"/>
    </source>
</evidence>
<accession>A0A1H2Q3P1</accession>
<dbReference type="SUPFAM" id="SSF56042">
    <property type="entry name" value="PurM C-terminal domain-like"/>
    <property type="match status" value="1"/>
</dbReference>
<evidence type="ECO:0000256" key="2">
    <source>
        <dbReference type="ARBA" id="ARBA00004686"/>
    </source>
</evidence>
<dbReference type="GO" id="GO:0046084">
    <property type="term" value="P:adenine biosynthetic process"/>
    <property type="evidence" value="ECO:0007669"/>
    <property type="project" value="TreeGrafter"/>
</dbReference>
<dbReference type="GO" id="GO:0006189">
    <property type="term" value="P:'de novo' IMP biosynthetic process"/>
    <property type="evidence" value="ECO:0007669"/>
    <property type="project" value="UniProtKB-UniRule"/>
</dbReference>
<keyword evidence="8 15" id="KW-0547">Nucleotide-binding</keyword>
<dbReference type="InterPro" id="IPR004733">
    <property type="entry name" value="PurM_cligase"/>
</dbReference>
<gene>
    <name evidence="15" type="primary">purM</name>
    <name evidence="18" type="ORF">SAMN05660923_00045</name>
</gene>